<dbReference type="AlphaFoldDB" id="A0A175WCX0"/>
<sequence length="449" mass="48576">MDGEPQRYDPVIENPCPSVAVMSPPEGAANITADVAPDTSQKEDKPREAIAVGDGDPEPEYVTGFKLVLVVASVALGCFPIFADTMVISTAIPRITDEFLSLTGCKWPRDLDKNSSLRHLRSAAPQPLVGKIYTFLRTKWTFLFFGIFKLGSVLCAAAVSSTMLIIGRAVAGMGAAGMINGAITIVSSCAPLEKRPALLGMTMGSRSRRGDTHQRRLHYSDLPIGAITLFLALILRIPEQTRKKSPLSILPQLHQHLDLVGFVLFVPAVIQLLLASHYGGDQFPWNSSQVVGLFCGAGATSIVRFVWNNHRGGAALLPPSMSHRRTVWSAAMFNAFQMMGIYGLFYYLPIYFQAVYNATAILSGVYIIPMILPHLLTAGINGSVLQKTGYVIPIAIFSLILSSIGTGLMPTLRADSSVRRWVGFQIQAGVGSGTRLITARPFSISIINK</sequence>
<keyword evidence="10" id="KW-1185">Reference proteome</keyword>
<evidence type="ECO:0000256" key="7">
    <source>
        <dbReference type="SAM" id="Phobius"/>
    </source>
</evidence>
<evidence type="ECO:0000256" key="3">
    <source>
        <dbReference type="ARBA" id="ARBA00022692"/>
    </source>
</evidence>
<feature type="transmembrane region" description="Helical" evidence="7">
    <location>
        <begin position="327"/>
        <end position="348"/>
    </location>
</feature>
<dbReference type="PANTHER" id="PTHR23501">
    <property type="entry name" value="MAJOR FACILITATOR SUPERFAMILY"/>
    <property type="match status" value="1"/>
</dbReference>
<dbReference type="Proteomes" id="UP000078237">
    <property type="component" value="Unassembled WGS sequence"/>
</dbReference>
<evidence type="ECO:0000313" key="10">
    <source>
        <dbReference type="Proteomes" id="UP000078237"/>
    </source>
</evidence>
<dbReference type="EMBL" id="LCTW02000037">
    <property type="protein sequence ID" value="KXX81349.1"/>
    <property type="molecule type" value="Genomic_DNA"/>
</dbReference>
<reference evidence="9 10" key="3">
    <citation type="submission" date="2016-01" db="EMBL/GenBank/DDBJ databases">
        <title>Madurella mycetomatis genome sequencing.</title>
        <authorList>
            <person name="Van De Sande W."/>
        </authorList>
    </citation>
    <scope>NUCLEOTIDE SEQUENCE [LARGE SCALE GENOMIC DNA]</scope>
    <source>
        <strain evidence="9">Mm55</strain>
        <strain evidence="10">mm55</strain>
    </source>
</reference>
<keyword evidence="3 7" id="KW-0812">Transmembrane</keyword>
<protein>
    <submittedName>
        <fullName evidence="9">Putative HC-toxin efflux carrier TOXA</fullName>
    </submittedName>
</protein>
<feature type="transmembrane region" description="Helical" evidence="7">
    <location>
        <begin position="140"/>
        <end position="159"/>
    </location>
</feature>
<evidence type="ECO:0000256" key="4">
    <source>
        <dbReference type="ARBA" id="ARBA00022989"/>
    </source>
</evidence>
<keyword evidence="4 7" id="KW-1133">Transmembrane helix</keyword>
<dbReference type="Gene3D" id="1.20.1250.20">
    <property type="entry name" value="MFS general substrate transporter like domains"/>
    <property type="match status" value="1"/>
</dbReference>
<organism evidence="9 10">
    <name type="scientific">Madurella mycetomatis</name>
    <dbReference type="NCBI Taxonomy" id="100816"/>
    <lineage>
        <taxon>Eukaryota</taxon>
        <taxon>Fungi</taxon>
        <taxon>Dikarya</taxon>
        <taxon>Ascomycota</taxon>
        <taxon>Pezizomycotina</taxon>
        <taxon>Sordariomycetes</taxon>
        <taxon>Sordariomycetidae</taxon>
        <taxon>Sordariales</taxon>
        <taxon>Sordariales incertae sedis</taxon>
        <taxon>Madurella</taxon>
    </lineage>
</organism>
<feature type="transmembrane region" description="Helical" evidence="7">
    <location>
        <begin position="217"/>
        <end position="237"/>
    </location>
</feature>
<reference evidence="9" key="2">
    <citation type="submission" date="2015-06" db="EMBL/GenBank/DDBJ databases">
        <authorList>
            <person name="Hoefler B.C."/>
            <person name="Straight P.D."/>
        </authorList>
    </citation>
    <scope>NUCLEOTIDE SEQUENCE [LARGE SCALE GENOMIC DNA]</scope>
    <source>
        <strain evidence="9">Mm55</strain>
    </source>
</reference>
<feature type="transmembrane region" description="Helical" evidence="7">
    <location>
        <begin position="355"/>
        <end position="376"/>
    </location>
</feature>
<evidence type="ECO:0000313" key="9">
    <source>
        <dbReference type="EMBL" id="KXX81349.1"/>
    </source>
</evidence>
<evidence type="ECO:0000256" key="6">
    <source>
        <dbReference type="SAM" id="MobiDB-lite"/>
    </source>
</evidence>
<dbReference type="VEuPathDB" id="FungiDB:MMYC01_201425"/>
<dbReference type="InterPro" id="IPR036259">
    <property type="entry name" value="MFS_trans_sf"/>
</dbReference>
<dbReference type="GO" id="GO:0005886">
    <property type="term" value="C:plasma membrane"/>
    <property type="evidence" value="ECO:0007669"/>
    <property type="project" value="TreeGrafter"/>
</dbReference>
<feature type="transmembrane region" description="Helical" evidence="7">
    <location>
        <begin position="290"/>
        <end position="307"/>
    </location>
</feature>
<feature type="transmembrane region" description="Helical" evidence="7">
    <location>
        <begin position="165"/>
        <end position="186"/>
    </location>
</feature>
<dbReference type="PANTHER" id="PTHR23501:SF193">
    <property type="entry name" value="MULTIDRUG TRANSPORTER, PUTATIVE (AFU_ORTHOLOGUE AFUA_8G00940)-RELATED"/>
    <property type="match status" value="1"/>
</dbReference>
<feature type="transmembrane region" description="Helical" evidence="7">
    <location>
        <begin position="388"/>
        <end position="410"/>
    </location>
</feature>
<dbReference type="SUPFAM" id="SSF103473">
    <property type="entry name" value="MFS general substrate transporter"/>
    <property type="match status" value="1"/>
</dbReference>
<feature type="transmembrane region" description="Helical" evidence="7">
    <location>
        <begin position="257"/>
        <end position="278"/>
    </location>
</feature>
<reference evidence="10" key="1">
    <citation type="submission" date="2015-06" db="EMBL/GenBank/DDBJ databases">
        <authorList>
            <person name="van de Sande W.W.J."/>
        </authorList>
    </citation>
    <scope>NUCLEOTIDE SEQUENCE [LARGE SCALE GENOMIC DNA]</scope>
    <source>
        <strain evidence="10">mm55</strain>
    </source>
</reference>
<evidence type="ECO:0000313" key="8">
    <source>
        <dbReference type="EMBL" id="KXX78453.1"/>
    </source>
</evidence>
<accession>A0A175WCX0</accession>
<comment type="similarity">
    <text evidence="2">Belongs to the major facilitator superfamily. TCR/Tet family.</text>
</comment>
<evidence type="ECO:0000256" key="1">
    <source>
        <dbReference type="ARBA" id="ARBA00004141"/>
    </source>
</evidence>
<proteinExistence type="inferred from homology"/>
<dbReference type="EMBL" id="LCTW02000120">
    <property type="protein sequence ID" value="KXX78453.1"/>
    <property type="molecule type" value="Genomic_DNA"/>
</dbReference>
<feature type="transmembrane region" description="Helical" evidence="7">
    <location>
        <begin position="67"/>
        <end position="92"/>
    </location>
</feature>
<keyword evidence="5 7" id="KW-0472">Membrane</keyword>
<evidence type="ECO:0000256" key="5">
    <source>
        <dbReference type="ARBA" id="ARBA00023136"/>
    </source>
</evidence>
<dbReference type="VEuPathDB" id="FungiDB:MMYC01_203477"/>
<evidence type="ECO:0000256" key="2">
    <source>
        <dbReference type="ARBA" id="ARBA00007520"/>
    </source>
</evidence>
<dbReference type="OrthoDB" id="10021397at2759"/>
<dbReference type="GO" id="GO:0022857">
    <property type="term" value="F:transmembrane transporter activity"/>
    <property type="evidence" value="ECO:0007669"/>
    <property type="project" value="TreeGrafter"/>
</dbReference>
<comment type="caution">
    <text evidence="9">The sequence shown here is derived from an EMBL/GenBank/DDBJ whole genome shotgun (WGS) entry which is preliminary data.</text>
</comment>
<comment type="subcellular location">
    <subcellularLocation>
        <location evidence="1">Membrane</location>
        <topology evidence="1">Multi-pass membrane protein</topology>
    </subcellularLocation>
</comment>
<feature type="region of interest" description="Disordered" evidence="6">
    <location>
        <begin position="29"/>
        <end position="55"/>
    </location>
</feature>
<name>A0A175WCX0_9PEZI</name>
<gene>
    <name evidence="9" type="ORF">MMYC01_201425</name>
    <name evidence="8" type="ORF">MMYC01_203477</name>
</gene>